<evidence type="ECO:0000256" key="7">
    <source>
        <dbReference type="SAM" id="Phobius"/>
    </source>
</evidence>
<name>A0A1M5UE73_9ACTN</name>
<dbReference type="RefSeq" id="WP_084181611.1">
    <property type="nucleotide sequence ID" value="NZ_FQVU01000008.1"/>
</dbReference>
<evidence type="ECO:0000313" key="9">
    <source>
        <dbReference type="EMBL" id="SHH61211.1"/>
    </source>
</evidence>
<feature type="transmembrane region" description="Helical" evidence="7">
    <location>
        <begin position="373"/>
        <end position="393"/>
    </location>
</feature>
<feature type="transmembrane region" description="Helical" evidence="7">
    <location>
        <begin position="657"/>
        <end position="684"/>
    </location>
</feature>
<feature type="domain" description="SSD" evidence="8">
    <location>
        <begin position="558"/>
        <end position="683"/>
    </location>
</feature>
<dbReference type="EMBL" id="FQVU01000008">
    <property type="protein sequence ID" value="SHH61211.1"/>
    <property type="molecule type" value="Genomic_DNA"/>
</dbReference>
<feature type="transmembrane region" description="Helical" evidence="7">
    <location>
        <begin position="629"/>
        <end position="651"/>
    </location>
</feature>
<feature type="transmembrane region" description="Helical" evidence="7">
    <location>
        <begin position="527"/>
        <end position="544"/>
    </location>
</feature>
<dbReference type="Gene3D" id="1.20.1640.10">
    <property type="entry name" value="Multidrug efflux transporter AcrB transmembrane domain"/>
    <property type="match status" value="2"/>
</dbReference>
<dbReference type="InterPro" id="IPR050545">
    <property type="entry name" value="Mycobact_MmpL"/>
</dbReference>
<dbReference type="Pfam" id="PF03176">
    <property type="entry name" value="MMPL"/>
    <property type="match status" value="2"/>
</dbReference>
<gene>
    <name evidence="9" type="ORF">SAMN05443575_4185</name>
</gene>
<dbReference type="Proteomes" id="UP000186132">
    <property type="component" value="Unassembled WGS sequence"/>
</dbReference>
<keyword evidence="3" id="KW-1003">Cell membrane</keyword>
<evidence type="ECO:0000256" key="5">
    <source>
        <dbReference type="ARBA" id="ARBA00022989"/>
    </source>
</evidence>
<protein>
    <submittedName>
        <fullName evidence="9">Putative drug exporter of the RND superfamily</fullName>
    </submittedName>
</protein>
<dbReference type="SUPFAM" id="SSF82866">
    <property type="entry name" value="Multidrug efflux transporter AcrB transmembrane domain"/>
    <property type="match status" value="2"/>
</dbReference>
<dbReference type="PANTHER" id="PTHR33406">
    <property type="entry name" value="MEMBRANE PROTEIN MJ1562-RELATED"/>
    <property type="match status" value="1"/>
</dbReference>
<sequence length="717" mass="73306">MFSRLGHSVTRHPVLVILVWLAVVGGLAAGGFALGTPQAPDNGTAGLPTSAESVRAQRTLDATFPSAKSAATATVVFTRTDGRPLTGADQRRVDAELTDLAGRVRDGRGGEDPRAAVTLAHSGTVSPNRLVQIAGVGFDKVSAEDATTNAVGHLRSQLGDDLAGTSLRARVTGDAAQAKDSVLLGILVSSGMVVAILALLLLLFRSVLVAFTTVFTIAAVGQGVAALLTIGAHVFDYTLDATTTGLLPVVLFGVGTDYVVFLLFRYRERLRHGDDHRTALAAGVGRVGEAVVASALAVAASFAVLLVSQLGSFRVLGPALGIAVLAMLFASLTLMPAVYALLGKRFARSASWRREPTARVSGRAASLVSRRPGAVAAAGIGLLAVGALLVTGYHPSYQPDGYPQGSESAAGYADLRSGFPAGTLSPTHVVVTADGSSVPASTVREVQRAAASVPGVAGAAPGQTSATVSVVDVRLADDPLSERALDTVAAVERAVHAHPVAGASVAVGGATAAYNDVRHVIDHDMRLILPLAGLAIGLVLVLMLRSVLAPVVLMASVGLGFLATTGVAVLVFQHVLGKPGLVFSMPLVVYLFVASIGTDYNILMVGRLREELRAGADPRTAVRTAVREAGPTVAAAGSVLAVSFAILTIGGGQLAEIGFAVAAGALISTFVLAFLLAPALLTLLGRAAWWPSRTAGPGAAARPERELVGATMSTWQR</sequence>
<evidence type="ECO:0000313" key="10">
    <source>
        <dbReference type="Proteomes" id="UP000186132"/>
    </source>
</evidence>
<evidence type="ECO:0000256" key="6">
    <source>
        <dbReference type="ARBA" id="ARBA00023136"/>
    </source>
</evidence>
<organism evidence="9 10">
    <name type="scientific">Jatrophihabitans endophyticus</name>
    <dbReference type="NCBI Taxonomy" id="1206085"/>
    <lineage>
        <taxon>Bacteria</taxon>
        <taxon>Bacillati</taxon>
        <taxon>Actinomycetota</taxon>
        <taxon>Actinomycetes</taxon>
        <taxon>Jatrophihabitantales</taxon>
        <taxon>Jatrophihabitantaceae</taxon>
        <taxon>Jatrophihabitans</taxon>
    </lineage>
</organism>
<evidence type="ECO:0000256" key="4">
    <source>
        <dbReference type="ARBA" id="ARBA00022692"/>
    </source>
</evidence>
<feature type="transmembrane region" description="Helical" evidence="7">
    <location>
        <begin position="182"/>
        <end position="204"/>
    </location>
</feature>
<feature type="transmembrane region" description="Helical" evidence="7">
    <location>
        <begin position="551"/>
        <end position="575"/>
    </location>
</feature>
<dbReference type="InterPro" id="IPR000731">
    <property type="entry name" value="SSD"/>
</dbReference>
<dbReference type="GO" id="GO:0005886">
    <property type="term" value="C:plasma membrane"/>
    <property type="evidence" value="ECO:0007669"/>
    <property type="project" value="UniProtKB-SubCell"/>
</dbReference>
<keyword evidence="5 7" id="KW-1133">Transmembrane helix</keyword>
<dbReference type="PANTHER" id="PTHR33406:SF6">
    <property type="entry name" value="MEMBRANE PROTEIN YDGH-RELATED"/>
    <property type="match status" value="1"/>
</dbReference>
<dbReference type="InterPro" id="IPR004869">
    <property type="entry name" value="MMPL_dom"/>
</dbReference>
<keyword evidence="6 7" id="KW-0472">Membrane</keyword>
<feature type="transmembrane region" description="Helical" evidence="7">
    <location>
        <begin position="211"/>
        <end position="234"/>
    </location>
</feature>
<dbReference type="OrthoDB" id="2365435at2"/>
<evidence type="ECO:0000256" key="3">
    <source>
        <dbReference type="ARBA" id="ARBA00022475"/>
    </source>
</evidence>
<keyword evidence="4 7" id="KW-0812">Transmembrane</keyword>
<evidence type="ECO:0000256" key="2">
    <source>
        <dbReference type="ARBA" id="ARBA00010157"/>
    </source>
</evidence>
<feature type="transmembrane region" description="Helical" evidence="7">
    <location>
        <begin position="319"/>
        <end position="342"/>
    </location>
</feature>
<reference evidence="9 10" key="1">
    <citation type="submission" date="2016-11" db="EMBL/GenBank/DDBJ databases">
        <authorList>
            <person name="Jaros S."/>
            <person name="Januszkiewicz K."/>
            <person name="Wedrychowicz H."/>
        </authorList>
    </citation>
    <scope>NUCLEOTIDE SEQUENCE [LARGE SCALE GENOMIC DNA]</scope>
    <source>
        <strain evidence="9 10">DSM 45627</strain>
    </source>
</reference>
<feature type="domain" description="SSD" evidence="8">
    <location>
        <begin position="208"/>
        <end position="341"/>
    </location>
</feature>
<dbReference type="AlphaFoldDB" id="A0A1M5UE73"/>
<feature type="transmembrane region" description="Helical" evidence="7">
    <location>
        <begin position="287"/>
        <end position="307"/>
    </location>
</feature>
<comment type="similarity">
    <text evidence="2">Belongs to the resistance-nodulation-cell division (RND) (TC 2.A.6) family. MmpL subfamily.</text>
</comment>
<comment type="subcellular location">
    <subcellularLocation>
        <location evidence="1">Cell membrane</location>
        <topology evidence="1">Multi-pass membrane protein</topology>
    </subcellularLocation>
</comment>
<accession>A0A1M5UE73</accession>
<evidence type="ECO:0000256" key="1">
    <source>
        <dbReference type="ARBA" id="ARBA00004651"/>
    </source>
</evidence>
<dbReference type="STRING" id="1206085.SAMN05443575_4185"/>
<feature type="transmembrane region" description="Helical" evidence="7">
    <location>
        <begin position="246"/>
        <end position="266"/>
    </location>
</feature>
<proteinExistence type="inferred from homology"/>
<dbReference type="PROSITE" id="PS50156">
    <property type="entry name" value="SSD"/>
    <property type="match status" value="2"/>
</dbReference>
<keyword evidence="10" id="KW-1185">Reference proteome</keyword>
<evidence type="ECO:0000259" key="8">
    <source>
        <dbReference type="PROSITE" id="PS50156"/>
    </source>
</evidence>
<feature type="transmembrane region" description="Helical" evidence="7">
    <location>
        <begin position="587"/>
        <end position="608"/>
    </location>
</feature>